<proteinExistence type="predicted"/>
<dbReference type="SUPFAM" id="SSF53822">
    <property type="entry name" value="Periplasmic binding protein-like I"/>
    <property type="match status" value="1"/>
</dbReference>
<dbReference type="InterPro" id="IPR028082">
    <property type="entry name" value="Peripla_BP_I"/>
</dbReference>
<reference evidence="2" key="1">
    <citation type="submission" date="2019-08" db="EMBL/GenBank/DDBJ databases">
        <authorList>
            <person name="Kucharzyk K."/>
            <person name="Murdoch R.W."/>
            <person name="Higgins S."/>
            <person name="Loffler F."/>
        </authorList>
    </citation>
    <scope>NUCLEOTIDE SEQUENCE</scope>
</reference>
<evidence type="ECO:0000259" key="1">
    <source>
        <dbReference type="Pfam" id="PF13407"/>
    </source>
</evidence>
<name>A0A645D6Q7_9ZZZZ</name>
<sequence>MDELCKAKIDWVVEAVGGTTDNGVTAGENYTQCGYDLNLVCAINDSGLCGVYQAFQAANYGEGKKLALFGCDSDPEALQAIAEGGIYKGTINTGLVSLADDFIDIAVGLAQGDESAKGDHWGDFVLITKDNVADWM</sequence>
<dbReference type="Gene3D" id="3.40.50.2300">
    <property type="match status" value="1"/>
</dbReference>
<dbReference type="EMBL" id="VSSQ01033130">
    <property type="protein sequence ID" value="MPM84633.1"/>
    <property type="molecule type" value="Genomic_DNA"/>
</dbReference>
<dbReference type="AlphaFoldDB" id="A0A645D6Q7"/>
<accession>A0A645D6Q7</accession>
<dbReference type="InterPro" id="IPR025997">
    <property type="entry name" value="SBP_2_dom"/>
</dbReference>
<organism evidence="2">
    <name type="scientific">bioreactor metagenome</name>
    <dbReference type="NCBI Taxonomy" id="1076179"/>
    <lineage>
        <taxon>unclassified sequences</taxon>
        <taxon>metagenomes</taxon>
        <taxon>ecological metagenomes</taxon>
    </lineage>
</organism>
<dbReference type="Pfam" id="PF13407">
    <property type="entry name" value="Peripla_BP_4"/>
    <property type="match status" value="1"/>
</dbReference>
<comment type="caution">
    <text evidence="2">The sequence shown here is derived from an EMBL/GenBank/DDBJ whole genome shotgun (WGS) entry which is preliminary data.</text>
</comment>
<evidence type="ECO:0000313" key="2">
    <source>
        <dbReference type="EMBL" id="MPM84633.1"/>
    </source>
</evidence>
<gene>
    <name evidence="2" type="ORF">SDC9_131706</name>
</gene>
<protein>
    <recommendedName>
        <fullName evidence="1">Periplasmic binding protein domain-containing protein</fullName>
    </recommendedName>
</protein>
<feature type="domain" description="Periplasmic binding protein" evidence="1">
    <location>
        <begin position="13"/>
        <end position="113"/>
    </location>
</feature>